<reference evidence="1" key="1">
    <citation type="submission" date="2023-08" db="EMBL/GenBank/DDBJ databases">
        <title>Black Yeasts Isolated from many extreme environments.</title>
        <authorList>
            <person name="Coleine C."/>
            <person name="Stajich J.E."/>
            <person name="Selbmann L."/>
        </authorList>
    </citation>
    <scope>NUCLEOTIDE SEQUENCE</scope>
    <source>
        <strain evidence="1">CCFEE 5401</strain>
    </source>
</reference>
<accession>A0AAN7TRU3</accession>
<name>A0AAN7TRU3_9PEZI</name>
<evidence type="ECO:0000313" key="2">
    <source>
        <dbReference type="Proteomes" id="UP001310890"/>
    </source>
</evidence>
<dbReference type="EMBL" id="JAVRRL010000002">
    <property type="protein sequence ID" value="KAK5118453.1"/>
    <property type="molecule type" value="Genomic_DNA"/>
</dbReference>
<proteinExistence type="predicted"/>
<dbReference type="Proteomes" id="UP001310890">
    <property type="component" value="Unassembled WGS sequence"/>
</dbReference>
<sequence length="330" mass="36570">MGQHSEEEPDDVLITIVEDGEGDEVLEIKTPLVGDDLPAGQLGTHIYRNPPEHQNLPRDLITAAEKKNAYYQQVRFHRAKYGKYNGLDACLIVFKLSFQTLRSTLRFKSAELEVEFDDAANLGLNPYEVDLDTTFRPRVLRHEPGYFKGPVSEVQGSSTVKLDIPIQAPGGIVGITPGISRSRDTLRESAFEVHGVVKEDPPSLVHWVMREDGIKDNGIRPELAVAIIVQYFPPRRFFARVRFKADLFMTSLRPADLLSTFVKPVCGLKDDPVFFDPEYMQSGQSSTGATAIVPNSAPYATVPGLEAQGLDDEDLQKLTKIKDIGGQFGG</sequence>
<gene>
    <name evidence="1" type="ORF">LTR62_002967</name>
</gene>
<organism evidence="1 2">
    <name type="scientific">Meristemomyces frigidus</name>
    <dbReference type="NCBI Taxonomy" id="1508187"/>
    <lineage>
        <taxon>Eukaryota</taxon>
        <taxon>Fungi</taxon>
        <taxon>Dikarya</taxon>
        <taxon>Ascomycota</taxon>
        <taxon>Pezizomycotina</taxon>
        <taxon>Dothideomycetes</taxon>
        <taxon>Dothideomycetidae</taxon>
        <taxon>Mycosphaerellales</taxon>
        <taxon>Teratosphaeriaceae</taxon>
        <taxon>Meristemomyces</taxon>
    </lineage>
</organism>
<protein>
    <submittedName>
        <fullName evidence="1">Uncharacterized protein</fullName>
    </submittedName>
</protein>
<dbReference type="AlphaFoldDB" id="A0AAN7TRU3"/>
<comment type="caution">
    <text evidence="1">The sequence shown here is derived from an EMBL/GenBank/DDBJ whole genome shotgun (WGS) entry which is preliminary data.</text>
</comment>
<evidence type="ECO:0000313" key="1">
    <source>
        <dbReference type="EMBL" id="KAK5118453.1"/>
    </source>
</evidence>